<dbReference type="InterPro" id="IPR005560">
    <property type="entry name" value="Csp_YhjQ"/>
</dbReference>
<dbReference type="PANTHER" id="PTHR37310">
    <property type="entry name" value="CYTOPLASMIC PROTEIN-RELATED"/>
    <property type="match status" value="1"/>
</dbReference>
<dbReference type="Proteomes" id="UP001059617">
    <property type="component" value="Chromosome"/>
</dbReference>
<dbReference type="Gene3D" id="1.20.1270.360">
    <property type="match status" value="1"/>
</dbReference>
<name>A0ABY5WDT4_9ACTN</name>
<dbReference type="EMBL" id="CP073720">
    <property type="protein sequence ID" value="UWP86591.1"/>
    <property type="molecule type" value="Genomic_DNA"/>
</dbReference>
<proteinExistence type="predicted"/>
<gene>
    <name evidence="1" type="ORF">Dfulv_21065</name>
</gene>
<evidence type="ECO:0000313" key="1">
    <source>
        <dbReference type="EMBL" id="UWP86591.1"/>
    </source>
</evidence>
<dbReference type="PANTHER" id="PTHR37310:SF1">
    <property type="entry name" value="CYTOPLASMIC PROTEIN"/>
    <property type="match status" value="1"/>
</dbReference>
<dbReference type="RefSeq" id="WP_259865913.1">
    <property type="nucleotide sequence ID" value="NZ_BAAAST010000003.1"/>
</dbReference>
<evidence type="ECO:0008006" key="3">
    <source>
        <dbReference type="Google" id="ProtNLM"/>
    </source>
</evidence>
<dbReference type="Pfam" id="PF03860">
    <property type="entry name" value="Csp"/>
    <property type="match status" value="1"/>
</dbReference>
<organism evidence="1 2">
    <name type="scientific">Dactylosporangium fulvum</name>
    <dbReference type="NCBI Taxonomy" id="53359"/>
    <lineage>
        <taxon>Bacteria</taxon>
        <taxon>Bacillati</taxon>
        <taxon>Actinomycetota</taxon>
        <taxon>Actinomycetes</taxon>
        <taxon>Micromonosporales</taxon>
        <taxon>Micromonosporaceae</taxon>
        <taxon>Dactylosporangium</taxon>
    </lineage>
</organism>
<evidence type="ECO:0000313" key="2">
    <source>
        <dbReference type="Proteomes" id="UP001059617"/>
    </source>
</evidence>
<reference evidence="1" key="1">
    <citation type="submission" date="2021-04" db="EMBL/GenBank/DDBJ databases">
        <authorList>
            <person name="Hartkoorn R.C."/>
            <person name="Beaudoing E."/>
            <person name="Hot D."/>
        </authorList>
    </citation>
    <scope>NUCLEOTIDE SEQUENCE</scope>
    <source>
        <strain evidence="1">NRRL B-16292</strain>
    </source>
</reference>
<accession>A0ABY5WDT4</accession>
<reference evidence="1" key="2">
    <citation type="submission" date="2022-09" db="EMBL/GenBank/DDBJ databases">
        <title>Biosynthetic gene clusters of Dactylosporangioum fulvum.</title>
        <authorList>
            <person name="Caradec T."/>
        </authorList>
    </citation>
    <scope>NUCLEOTIDE SEQUENCE</scope>
    <source>
        <strain evidence="1">NRRL B-16292</strain>
    </source>
</reference>
<sequence length="109" mass="12208">MQKAIEDCMTCSTMCEQTIAYCMDMPGAMMDAQMMRMMMDCAEISRLCADMMSRMSPMHMEMSAMCMRACMMCADMATSRMPDDAQMRKLAEMCRTCAESCRTMAGAAA</sequence>
<protein>
    <recommendedName>
        <fullName evidence="3">Four-helix bundle copper-binding protein</fullName>
    </recommendedName>
</protein>
<keyword evidence="2" id="KW-1185">Reference proteome</keyword>